<dbReference type="EMBL" id="CAJPVJ010029081">
    <property type="protein sequence ID" value="CAG2179863.1"/>
    <property type="molecule type" value="Genomic_DNA"/>
</dbReference>
<evidence type="ECO:0000259" key="2">
    <source>
        <dbReference type="Pfam" id="PF19737"/>
    </source>
</evidence>
<keyword evidence="1" id="KW-0472">Membrane</keyword>
<keyword evidence="1" id="KW-1133">Transmembrane helix</keyword>
<feature type="non-terminal residue" evidence="3">
    <location>
        <position position="174"/>
    </location>
</feature>
<name>A0A7R9MMQ9_9ACAR</name>
<dbReference type="AlphaFoldDB" id="A0A7R9MMQ9"/>
<evidence type="ECO:0000256" key="1">
    <source>
        <dbReference type="SAM" id="Phobius"/>
    </source>
</evidence>
<feature type="domain" description="Ribitol-5-phosphate transferase FKTN N-terminal" evidence="2">
    <location>
        <begin position="35"/>
        <end position="170"/>
    </location>
</feature>
<keyword evidence="4" id="KW-1185">Reference proteome</keyword>
<feature type="transmembrane region" description="Helical" evidence="1">
    <location>
        <begin position="6"/>
        <end position="29"/>
    </location>
</feature>
<dbReference type="EMBL" id="OC943906">
    <property type="protein sequence ID" value="CAD7662726.1"/>
    <property type="molecule type" value="Genomic_DNA"/>
</dbReference>
<sequence>MLKTHLLFMICIVSGFLLTLQLISLQILLRKGHVEEKTSWNLLDVVTLNANRNSIPLFLIDSEVLSNISAKNAKSGDSGGDTSYCNVLCSGRKITHLATFGQFATQLLITRFVTAVKAKGFTVLKLEELDPTLVHYELEVSIPTHLIVIDENLHIDKMSHVIHIVIFYERIQST</sequence>
<dbReference type="Proteomes" id="UP000728032">
    <property type="component" value="Unassembled WGS sequence"/>
</dbReference>
<evidence type="ECO:0000313" key="3">
    <source>
        <dbReference type="EMBL" id="CAD7662726.1"/>
    </source>
</evidence>
<dbReference type="InterPro" id="IPR045587">
    <property type="entry name" value="FKTN_N"/>
</dbReference>
<gene>
    <name evidence="3" type="ORF">ONB1V03_LOCUS19286</name>
</gene>
<protein>
    <recommendedName>
        <fullName evidence="2">Ribitol-5-phosphate transferase FKTN N-terminal domain-containing protein</fullName>
    </recommendedName>
</protein>
<dbReference type="Pfam" id="PF19737">
    <property type="entry name" value="FKTN_N"/>
    <property type="match status" value="1"/>
</dbReference>
<dbReference type="OrthoDB" id="444255at2759"/>
<reference evidence="3" key="1">
    <citation type="submission" date="2020-11" db="EMBL/GenBank/DDBJ databases">
        <authorList>
            <person name="Tran Van P."/>
        </authorList>
    </citation>
    <scope>NUCLEOTIDE SEQUENCE</scope>
</reference>
<organism evidence="3">
    <name type="scientific">Oppiella nova</name>
    <dbReference type="NCBI Taxonomy" id="334625"/>
    <lineage>
        <taxon>Eukaryota</taxon>
        <taxon>Metazoa</taxon>
        <taxon>Ecdysozoa</taxon>
        <taxon>Arthropoda</taxon>
        <taxon>Chelicerata</taxon>
        <taxon>Arachnida</taxon>
        <taxon>Acari</taxon>
        <taxon>Acariformes</taxon>
        <taxon>Sarcoptiformes</taxon>
        <taxon>Oribatida</taxon>
        <taxon>Brachypylina</taxon>
        <taxon>Oppioidea</taxon>
        <taxon>Oppiidae</taxon>
        <taxon>Oppiella</taxon>
    </lineage>
</organism>
<evidence type="ECO:0000313" key="4">
    <source>
        <dbReference type="Proteomes" id="UP000728032"/>
    </source>
</evidence>
<keyword evidence="1" id="KW-0812">Transmembrane</keyword>
<proteinExistence type="predicted"/>
<accession>A0A7R9MMQ9</accession>